<evidence type="ECO:0000313" key="1">
    <source>
        <dbReference type="EMBL" id="MCP2257103.1"/>
    </source>
</evidence>
<accession>A0ABT1HNL4</accession>
<reference evidence="1 2" key="1">
    <citation type="submission" date="2022-06" db="EMBL/GenBank/DDBJ databases">
        <title>Genomic Encyclopedia of Archaeal and Bacterial Type Strains, Phase II (KMG-II): from individual species to whole genera.</title>
        <authorList>
            <person name="Goeker M."/>
        </authorList>
    </citation>
    <scope>NUCLEOTIDE SEQUENCE [LARGE SCALE GENOMIC DNA]</scope>
    <source>
        <strain evidence="1 2">DSM 40477</strain>
    </source>
</reference>
<proteinExistence type="predicted"/>
<evidence type="ECO:0000313" key="2">
    <source>
        <dbReference type="Proteomes" id="UP001205311"/>
    </source>
</evidence>
<comment type="caution">
    <text evidence="1">The sequence shown here is derived from an EMBL/GenBank/DDBJ whole genome shotgun (WGS) entry which is preliminary data.</text>
</comment>
<dbReference type="RefSeq" id="WP_253668074.1">
    <property type="nucleotide sequence ID" value="NZ_JAMTCP010000003.1"/>
</dbReference>
<dbReference type="Proteomes" id="UP001205311">
    <property type="component" value="Unassembled WGS sequence"/>
</dbReference>
<gene>
    <name evidence="1" type="ORF">LX15_000788</name>
</gene>
<organism evidence="1 2">
    <name type="scientific">Streptoalloteichus tenebrarius (strain ATCC 17920 / DSM 40477 / JCM 4838 / CBS 697.72 / NBRC 16177 / NCIMB 11028 / NRRL B-12390 / A12253. 1 / ISP 5477)</name>
    <name type="common">Streptomyces tenebrarius</name>
    <dbReference type="NCBI Taxonomy" id="1933"/>
    <lineage>
        <taxon>Bacteria</taxon>
        <taxon>Bacillati</taxon>
        <taxon>Actinomycetota</taxon>
        <taxon>Actinomycetes</taxon>
        <taxon>Pseudonocardiales</taxon>
        <taxon>Pseudonocardiaceae</taxon>
        <taxon>Streptoalloteichus</taxon>
    </lineage>
</organism>
<keyword evidence="2" id="KW-1185">Reference proteome</keyword>
<sequence>MVTKEAAIIRGGILPEVAGIAVAEAERARLSLAVGCVMLMKESGGGRNVYGHDKVRCGPVGGPVTEENYRDYLRNRSRCGAQGVGPAQLTYPGIQDRADQLGGCWRPEINIRVGFEILADYVRTSGVRDAFSRYNTGKPGDTPYARDAMSKLPRWEQIVAEADETRDDMAEVPQWQWDRVFNRVLRMSAGVEGENFNGEQFNHEQNRINDIIGRLQKIEEILANKNLANIPQWQWDRLLNRVLRMSAGVEGENFNGEQFNHEQNRINDIVARLEKIEAKLAAQNPAS</sequence>
<name>A0ABT1HNL4_STRSD</name>
<protein>
    <submittedName>
        <fullName evidence="1">Uncharacterized protein</fullName>
    </submittedName>
</protein>
<dbReference type="EMBL" id="JAMTCP010000003">
    <property type="protein sequence ID" value="MCP2257103.1"/>
    <property type="molecule type" value="Genomic_DNA"/>
</dbReference>